<keyword evidence="3" id="KW-0560">Oxidoreductase</keyword>
<dbReference type="InterPro" id="IPR002347">
    <property type="entry name" value="SDR_fam"/>
</dbReference>
<comment type="similarity">
    <text evidence="1 4">Belongs to the short-chain dehydrogenases/reductases (SDR) family.</text>
</comment>
<dbReference type="PRINTS" id="PR00081">
    <property type="entry name" value="GDHRDH"/>
</dbReference>
<keyword evidence="6" id="KW-1185">Reference proteome</keyword>
<evidence type="ECO:0000256" key="1">
    <source>
        <dbReference type="ARBA" id="ARBA00006484"/>
    </source>
</evidence>
<dbReference type="SUPFAM" id="SSF51735">
    <property type="entry name" value="NAD(P)-binding Rossmann-fold domains"/>
    <property type="match status" value="1"/>
</dbReference>
<dbReference type="PANTHER" id="PTHR43008">
    <property type="entry name" value="BENZIL REDUCTASE"/>
    <property type="match status" value="1"/>
</dbReference>
<evidence type="ECO:0000256" key="2">
    <source>
        <dbReference type="ARBA" id="ARBA00022857"/>
    </source>
</evidence>
<gene>
    <name evidence="5" type="ORF">INT44_006325</name>
</gene>
<dbReference type="PROSITE" id="PS00061">
    <property type="entry name" value="ADH_SHORT"/>
    <property type="match status" value="1"/>
</dbReference>
<evidence type="ECO:0000256" key="4">
    <source>
        <dbReference type="RuleBase" id="RU000363"/>
    </source>
</evidence>
<evidence type="ECO:0000313" key="5">
    <source>
        <dbReference type="EMBL" id="KAG2179479.1"/>
    </source>
</evidence>
<proteinExistence type="inferred from homology"/>
<evidence type="ECO:0000313" key="6">
    <source>
        <dbReference type="Proteomes" id="UP000612746"/>
    </source>
</evidence>
<comment type="caution">
    <text evidence="5">The sequence shown here is derived from an EMBL/GenBank/DDBJ whole genome shotgun (WGS) entry which is preliminary data.</text>
</comment>
<dbReference type="InterPro" id="IPR020904">
    <property type="entry name" value="Sc_DH/Rdtase_CS"/>
</dbReference>
<dbReference type="FunFam" id="3.40.50.720:FF:000281">
    <property type="entry name" value="Uncharacterized oxidoreductase YIR035C"/>
    <property type="match status" value="1"/>
</dbReference>
<evidence type="ECO:0000256" key="3">
    <source>
        <dbReference type="ARBA" id="ARBA00023002"/>
    </source>
</evidence>
<dbReference type="EMBL" id="JAEPRA010000010">
    <property type="protein sequence ID" value="KAG2179479.1"/>
    <property type="molecule type" value="Genomic_DNA"/>
</dbReference>
<sequence length="260" mass="28052">MSQPVLIVTGASRGIGKAITLAAIKSLNANVLAVARSKDLLEVLKQDVDKCGKGHCLEIVVGDLTDERIVTRAIDRAIDRWGRIDGVVANAGVLEPMALVEDAPVQGWKKLFDINLFSIITLVQEALSHLKKTNGRIINVSSGAATKAYRGWGAYGASKAALNHLTETLAVEEPSITTIAVRPGVVDTDMQGLIRQEGKAPMGDFHSKFVDLHEQGKLVDPQDCGHVIASLSISGSKDLSGKFLSWDDESLIEHRRKNEQ</sequence>
<keyword evidence="2" id="KW-0521">NADP</keyword>
<dbReference type="Pfam" id="PF00106">
    <property type="entry name" value="adh_short"/>
    <property type="match status" value="1"/>
</dbReference>
<dbReference type="PANTHER" id="PTHR43008:SF8">
    <property type="entry name" value="BENZIL REDUCTASE ((S)-BENZOIN FORMING) IRC24"/>
    <property type="match status" value="1"/>
</dbReference>
<protein>
    <submittedName>
        <fullName evidence="5">Uncharacterized protein</fullName>
    </submittedName>
</protein>
<dbReference type="Proteomes" id="UP000612746">
    <property type="component" value="Unassembled WGS sequence"/>
</dbReference>
<dbReference type="AlphaFoldDB" id="A0A8H7PU24"/>
<dbReference type="InterPro" id="IPR036291">
    <property type="entry name" value="NAD(P)-bd_dom_sf"/>
</dbReference>
<reference evidence="5" key="1">
    <citation type="submission" date="2020-12" db="EMBL/GenBank/DDBJ databases">
        <title>Metabolic potential, ecology and presence of endohyphal bacteria is reflected in genomic diversity of Mucoromycotina.</title>
        <authorList>
            <person name="Muszewska A."/>
            <person name="Okrasinska A."/>
            <person name="Steczkiewicz K."/>
            <person name="Drgas O."/>
            <person name="Orlowska M."/>
            <person name="Perlinska-Lenart U."/>
            <person name="Aleksandrzak-Piekarczyk T."/>
            <person name="Szatraj K."/>
            <person name="Zielenkiewicz U."/>
            <person name="Pilsyk S."/>
            <person name="Malc E."/>
            <person name="Mieczkowski P."/>
            <person name="Kruszewska J.S."/>
            <person name="Biernat P."/>
            <person name="Pawlowska J."/>
        </authorList>
    </citation>
    <scope>NUCLEOTIDE SEQUENCE</scope>
    <source>
        <strain evidence="5">WA0000051536</strain>
    </source>
</reference>
<name>A0A8H7PU24_9FUNG</name>
<dbReference type="OrthoDB" id="153074at2759"/>
<dbReference type="GO" id="GO:0050664">
    <property type="term" value="F:oxidoreductase activity, acting on NAD(P)H, oxygen as acceptor"/>
    <property type="evidence" value="ECO:0007669"/>
    <property type="project" value="TreeGrafter"/>
</dbReference>
<accession>A0A8H7PU24</accession>
<dbReference type="CDD" id="cd05367">
    <property type="entry name" value="SPR-like_SDR_c"/>
    <property type="match status" value="1"/>
</dbReference>
<organism evidence="5 6">
    <name type="scientific">Umbelopsis vinacea</name>
    <dbReference type="NCBI Taxonomy" id="44442"/>
    <lineage>
        <taxon>Eukaryota</taxon>
        <taxon>Fungi</taxon>
        <taxon>Fungi incertae sedis</taxon>
        <taxon>Mucoromycota</taxon>
        <taxon>Mucoromycotina</taxon>
        <taxon>Umbelopsidomycetes</taxon>
        <taxon>Umbelopsidales</taxon>
        <taxon>Umbelopsidaceae</taxon>
        <taxon>Umbelopsis</taxon>
    </lineage>
</organism>
<dbReference type="Gene3D" id="3.40.50.720">
    <property type="entry name" value="NAD(P)-binding Rossmann-like Domain"/>
    <property type="match status" value="1"/>
</dbReference>
<dbReference type="PRINTS" id="PR00080">
    <property type="entry name" value="SDRFAMILY"/>
</dbReference>